<accession>A0A5J4Z746</accession>
<dbReference type="InterPro" id="IPR051834">
    <property type="entry name" value="RING_finger_E3_ligase"/>
</dbReference>
<dbReference type="AlphaFoldDB" id="A0A5J4Z746"/>
<keyword evidence="9" id="KW-1185">Reference proteome</keyword>
<keyword evidence="1" id="KW-0479">Metal-binding</keyword>
<dbReference type="OrthoDB" id="6080at2759"/>
<gene>
    <name evidence="8" type="ORF">FVE85_7326</name>
</gene>
<organism evidence="8 9">
    <name type="scientific">Porphyridium purpureum</name>
    <name type="common">Red alga</name>
    <name type="synonym">Porphyridium cruentum</name>
    <dbReference type="NCBI Taxonomy" id="35688"/>
    <lineage>
        <taxon>Eukaryota</taxon>
        <taxon>Rhodophyta</taxon>
        <taxon>Bangiophyceae</taxon>
        <taxon>Porphyridiales</taxon>
        <taxon>Porphyridiaceae</taxon>
        <taxon>Porphyridium</taxon>
    </lineage>
</organism>
<protein>
    <submittedName>
        <fullName evidence="8">E3 ubiquitin-protein ligase</fullName>
    </submittedName>
</protein>
<dbReference type="PROSITE" id="PS50089">
    <property type="entry name" value="ZF_RING_2"/>
    <property type="match status" value="1"/>
</dbReference>
<dbReference type="PANTHER" id="PTHR45931">
    <property type="entry name" value="SI:CH211-59O9.10"/>
    <property type="match status" value="1"/>
</dbReference>
<dbReference type="InterPro" id="IPR013083">
    <property type="entry name" value="Znf_RING/FYVE/PHD"/>
</dbReference>
<dbReference type="GO" id="GO:0008270">
    <property type="term" value="F:zinc ion binding"/>
    <property type="evidence" value="ECO:0007669"/>
    <property type="project" value="UniProtKB-KW"/>
</dbReference>
<evidence type="ECO:0000256" key="4">
    <source>
        <dbReference type="PROSITE-ProRule" id="PRU00175"/>
    </source>
</evidence>
<dbReference type="SUPFAM" id="SSF57850">
    <property type="entry name" value="RING/U-box"/>
    <property type="match status" value="1"/>
</dbReference>
<evidence type="ECO:0000313" key="8">
    <source>
        <dbReference type="EMBL" id="KAA8499741.1"/>
    </source>
</evidence>
<evidence type="ECO:0000313" key="9">
    <source>
        <dbReference type="Proteomes" id="UP000324585"/>
    </source>
</evidence>
<dbReference type="PANTHER" id="PTHR45931:SF3">
    <property type="entry name" value="RING ZINC FINGER-CONTAINING PROTEIN"/>
    <property type="match status" value="1"/>
</dbReference>
<keyword evidence="5" id="KW-0812">Transmembrane</keyword>
<evidence type="ECO:0000256" key="1">
    <source>
        <dbReference type="ARBA" id="ARBA00022723"/>
    </source>
</evidence>
<dbReference type="GO" id="GO:0006511">
    <property type="term" value="P:ubiquitin-dependent protein catabolic process"/>
    <property type="evidence" value="ECO:0007669"/>
    <property type="project" value="TreeGrafter"/>
</dbReference>
<sequence length="192" mass="21746">MALLVLIGWAIPGSGGCQTFSHVVKWFEVEWRRSVEIIGAFASDSYERVLESTSKADSYSEAQVMRATCWVVALLILSSTMSLLTLMFLFRLLAAPCLFFQEGLRMSSTQLSRDRLLQRVAPEFELDEVAIQKIRAHDEGGPSVCVICLESFEALDRVRRIPCSHLYHASCFLTWFRISMRCPLCNKNARVS</sequence>
<evidence type="ECO:0000256" key="6">
    <source>
        <dbReference type="SAM" id="SignalP"/>
    </source>
</evidence>
<name>A0A5J4Z746_PORPP</name>
<reference evidence="9" key="1">
    <citation type="journal article" date="2019" name="Nat. Commun.">
        <title>Expansion of phycobilisome linker gene families in mesophilic red algae.</title>
        <authorList>
            <person name="Lee J."/>
            <person name="Kim D."/>
            <person name="Bhattacharya D."/>
            <person name="Yoon H.S."/>
        </authorList>
    </citation>
    <scope>NUCLEOTIDE SEQUENCE [LARGE SCALE GENOMIC DNA]</scope>
    <source>
        <strain evidence="9">CCMP 1328</strain>
    </source>
</reference>
<dbReference type="EMBL" id="VRMN01000001">
    <property type="protein sequence ID" value="KAA8499741.1"/>
    <property type="molecule type" value="Genomic_DNA"/>
</dbReference>
<evidence type="ECO:0000256" key="2">
    <source>
        <dbReference type="ARBA" id="ARBA00022771"/>
    </source>
</evidence>
<feature type="domain" description="RING-type" evidence="7">
    <location>
        <begin position="145"/>
        <end position="186"/>
    </location>
</feature>
<comment type="caution">
    <text evidence="8">The sequence shown here is derived from an EMBL/GenBank/DDBJ whole genome shotgun (WGS) entry which is preliminary data.</text>
</comment>
<feature type="signal peptide" evidence="6">
    <location>
        <begin position="1"/>
        <end position="16"/>
    </location>
</feature>
<feature type="transmembrane region" description="Helical" evidence="5">
    <location>
        <begin position="70"/>
        <end position="100"/>
    </location>
</feature>
<dbReference type="GO" id="GO:0005634">
    <property type="term" value="C:nucleus"/>
    <property type="evidence" value="ECO:0007669"/>
    <property type="project" value="TreeGrafter"/>
</dbReference>
<evidence type="ECO:0000256" key="5">
    <source>
        <dbReference type="SAM" id="Phobius"/>
    </source>
</evidence>
<keyword evidence="5" id="KW-1133">Transmembrane helix</keyword>
<feature type="chain" id="PRO_5023908922" evidence="6">
    <location>
        <begin position="17"/>
        <end position="192"/>
    </location>
</feature>
<dbReference type="Proteomes" id="UP000324585">
    <property type="component" value="Unassembled WGS sequence"/>
</dbReference>
<dbReference type="Pfam" id="PF13639">
    <property type="entry name" value="zf-RING_2"/>
    <property type="match status" value="1"/>
</dbReference>
<evidence type="ECO:0000256" key="3">
    <source>
        <dbReference type="ARBA" id="ARBA00022833"/>
    </source>
</evidence>
<keyword evidence="5" id="KW-0472">Membrane</keyword>
<keyword evidence="3" id="KW-0862">Zinc</keyword>
<keyword evidence="2 4" id="KW-0863">Zinc-finger</keyword>
<dbReference type="InterPro" id="IPR001841">
    <property type="entry name" value="Znf_RING"/>
</dbReference>
<proteinExistence type="predicted"/>
<keyword evidence="6" id="KW-0732">Signal</keyword>
<evidence type="ECO:0000259" key="7">
    <source>
        <dbReference type="PROSITE" id="PS50089"/>
    </source>
</evidence>
<dbReference type="GO" id="GO:0061630">
    <property type="term" value="F:ubiquitin protein ligase activity"/>
    <property type="evidence" value="ECO:0007669"/>
    <property type="project" value="TreeGrafter"/>
</dbReference>
<dbReference type="Gene3D" id="3.30.40.10">
    <property type="entry name" value="Zinc/RING finger domain, C3HC4 (zinc finger)"/>
    <property type="match status" value="1"/>
</dbReference>
<dbReference type="SMART" id="SM00184">
    <property type="entry name" value="RING"/>
    <property type="match status" value="1"/>
</dbReference>